<evidence type="ECO:0000259" key="1">
    <source>
        <dbReference type="Pfam" id="PF00534"/>
    </source>
</evidence>
<evidence type="ECO:0008006" key="5">
    <source>
        <dbReference type="Google" id="ProtNLM"/>
    </source>
</evidence>
<dbReference type="AlphaFoldDB" id="A0A0S7Y458"/>
<dbReference type="InterPro" id="IPR001296">
    <property type="entry name" value="Glyco_trans_1"/>
</dbReference>
<reference evidence="3 4" key="1">
    <citation type="journal article" date="2015" name="Microbiome">
        <title>Genomic resolution of linkages in carbon, nitrogen, and sulfur cycling among widespread estuary sediment bacteria.</title>
        <authorList>
            <person name="Baker B.J."/>
            <person name="Lazar C.S."/>
            <person name="Teske A.P."/>
            <person name="Dick G.J."/>
        </authorList>
    </citation>
    <scope>NUCLEOTIDE SEQUENCE [LARGE SCALE GENOMIC DNA]</scope>
    <source>
        <strain evidence="3">DG_54_3</strain>
    </source>
</reference>
<evidence type="ECO:0000313" key="3">
    <source>
        <dbReference type="EMBL" id="KPJ69509.1"/>
    </source>
</evidence>
<dbReference type="Pfam" id="PF13439">
    <property type="entry name" value="Glyco_transf_4"/>
    <property type="match status" value="1"/>
</dbReference>
<comment type="caution">
    <text evidence="3">The sequence shown here is derived from an EMBL/GenBank/DDBJ whole genome shotgun (WGS) entry which is preliminary data.</text>
</comment>
<dbReference type="InterPro" id="IPR028098">
    <property type="entry name" value="Glyco_trans_4-like_N"/>
</dbReference>
<feature type="domain" description="Glycosyltransferase subfamily 4-like N-terminal" evidence="2">
    <location>
        <begin position="15"/>
        <end position="186"/>
    </location>
</feature>
<evidence type="ECO:0000259" key="2">
    <source>
        <dbReference type="Pfam" id="PF13439"/>
    </source>
</evidence>
<dbReference type="SUPFAM" id="SSF53756">
    <property type="entry name" value="UDP-Glycosyltransferase/glycogen phosphorylase"/>
    <property type="match status" value="1"/>
</dbReference>
<dbReference type="GO" id="GO:0016757">
    <property type="term" value="F:glycosyltransferase activity"/>
    <property type="evidence" value="ECO:0007669"/>
    <property type="project" value="InterPro"/>
</dbReference>
<gene>
    <name evidence="3" type="ORF">AMJ44_03695</name>
</gene>
<dbReference type="Gene3D" id="3.40.50.2000">
    <property type="entry name" value="Glycogen Phosphorylase B"/>
    <property type="match status" value="2"/>
</dbReference>
<feature type="domain" description="Glycosyl transferase family 1" evidence="1">
    <location>
        <begin position="199"/>
        <end position="378"/>
    </location>
</feature>
<dbReference type="Pfam" id="PF00534">
    <property type="entry name" value="Glycos_transf_1"/>
    <property type="match status" value="1"/>
</dbReference>
<name>A0A0S7Y458_UNCSA</name>
<proteinExistence type="predicted"/>
<dbReference type="CDD" id="cd03801">
    <property type="entry name" value="GT4_PimA-like"/>
    <property type="match status" value="1"/>
</dbReference>
<sequence length="401" mass="45577">MRIGVVHWGFLPRGGGVEAHLATVCPEMVKQGAEVFLLTETFSGFPEEELLNGVKVIRSDGMSIPRLDERKKIEEDLYPSVYEMFADFIEKYQIQAVQAHNLHMDFYFLSKALNDVCWERKIPCFLIIHNQEFIDRDYERMKRILRDLPWTKLIPISQFISKELQRNIPEIPKNKYRVIRHGTDLDVFRPLPKEEREGLKEKYGFKGHRVILHPARMLRWKGIVPAIKAMPAVIKRFPDVKLVLTGKVSAIVKGQKDVKEYYALVDETIAELSIKDNVHIGNYKFSDIPNLTTLADVSIYTTIGEEPFGLCPVEANACGVPAIVTASGGLLETVADKKTGFIISKDENKIPAELADRVLKIFSDPDLADKMGKVGRKRAEEMFDKKRMAKELIDLCSSEGG</sequence>
<accession>A0A0S7Y458</accession>
<dbReference type="PANTHER" id="PTHR12526">
    <property type="entry name" value="GLYCOSYLTRANSFERASE"/>
    <property type="match status" value="1"/>
</dbReference>
<organism evidence="3 4">
    <name type="scientific">candidate division WOR-1 bacterium DG_54_3</name>
    <dbReference type="NCBI Taxonomy" id="1703775"/>
    <lineage>
        <taxon>Bacteria</taxon>
        <taxon>Bacillati</taxon>
        <taxon>Saganbacteria</taxon>
    </lineage>
</organism>
<dbReference type="Proteomes" id="UP000051861">
    <property type="component" value="Unassembled WGS sequence"/>
</dbReference>
<dbReference type="EMBL" id="LIZX01000023">
    <property type="protein sequence ID" value="KPJ69509.1"/>
    <property type="molecule type" value="Genomic_DNA"/>
</dbReference>
<evidence type="ECO:0000313" key="4">
    <source>
        <dbReference type="Proteomes" id="UP000051861"/>
    </source>
</evidence>
<protein>
    <recommendedName>
        <fullName evidence="5">Glycosyl transferase family 1</fullName>
    </recommendedName>
</protein>